<reference evidence="11" key="3">
    <citation type="journal article" date="2020" name="Plant Biotechnol. J.">
        <title>The pomegranate (Punica granatum L.) draft genome dissects genetic divergence between soft- and hard-seeded cultivars.</title>
        <authorList>
            <person name="Luo X."/>
            <person name="Li H."/>
            <person name="Wu Z."/>
            <person name="Yao W."/>
            <person name="Zhao P."/>
            <person name="Cao D."/>
            <person name="Yu H."/>
            <person name="Li K."/>
            <person name="Poudel K."/>
            <person name="Zhao D."/>
            <person name="Zhang F."/>
            <person name="Xia X."/>
            <person name="Chen L."/>
            <person name="Wang Q."/>
            <person name="Jing D."/>
            <person name="Cao S."/>
        </authorList>
    </citation>
    <scope>NUCLEOTIDE SEQUENCE [LARGE SCALE GENOMIC DNA]</scope>
</reference>
<evidence type="ECO:0000313" key="10">
    <source>
        <dbReference type="Proteomes" id="UP000197138"/>
    </source>
</evidence>
<dbReference type="Proteomes" id="UP000515151">
    <property type="component" value="Chromosome 3"/>
</dbReference>
<dbReference type="Pfam" id="PF23282">
    <property type="entry name" value="WHD_ROQ1"/>
    <property type="match status" value="1"/>
</dbReference>
<feature type="compositionally biased region" description="Basic and acidic residues" evidence="7">
    <location>
        <begin position="1118"/>
        <end position="1130"/>
    </location>
</feature>
<dbReference type="Proteomes" id="UP000197138">
    <property type="component" value="Unassembled WGS sequence"/>
</dbReference>
<dbReference type="AlphaFoldDB" id="A0A218W6V9"/>
<evidence type="ECO:0000259" key="8">
    <source>
        <dbReference type="PROSITE" id="PS50104"/>
    </source>
</evidence>
<dbReference type="InterPro" id="IPR058192">
    <property type="entry name" value="WHD_ROQ1-like"/>
</dbReference>
<dbReference type="PRINTS" id="PR00364">
    <property type="entry name" value="DISEASERSIST"/>
</dbReference>
<accession>A0A218W6V9</accession>
<dbReference type="SUPFAM" id="SSF52058">
    <property type="entry name" value="L domain-like"/>
    <property type="match status" value="1"/>
</dbReference>
<dbReference type="InterPro" id="IPR000157">
    <property type="entry name" value="TIR_dom"/>
</dbReference>
<name>A0A218W6V9_PUNGR</name>
<evidence type="ECO:0000313" key="12">
    <source>
        <dbReference type="RefSeq" id="XP_031386916.1"/>
    </source>
</evidence>
<dbReference type="OrthoDB" id="1901675at2759"/>
<dbReference type="InterPro" id="IPR045344">
    <property type="entry name" value="C-JID"/>
</dbReference>
<keyword evidence="3" id="KW-0677">Repeat</keyword>
<dbReference type="GO" id="GO:0007165">
    <property type="term" value="P:signal transduction"/>
    <property type="evidence" value="ECO:0007669"/>
    <property type="project" value="InterPro"/>
</dbReference>
<reference evidence="10" key="1">
    <citation type="journal article" date="2017" name="Plant J.">
        <title>The pomegranate (Punica granatum L.) genome and the genomics of punicalagin biosynthesis.</title>
        <authorList>
            <person name="Qin G."/>
            <person name="Xu C."/>
            <person name="Ming R."/>
            <person name="Tang H."/>
            <person name="Guyot R."/>
            <person name="Kramer E.M."/>
            <person name="Hu Y."/>
            <person name="Yi X."/>
            <person name="Qi Y."/>
            <person name="Xu X."/>
            <person name="Gao Z."/>
            <person name="Pan H."/>
            <person name="Jian J."/>
            <person name="Tian Y."/>
            <person name="Yue Z."/>
            <person name="Xu Y."/>
        </authorList>
    </citation>
    <scope>NUCLEOTIDE SEQUENCE [LARGE SCALE GENOMIC DNA]</scope>
    <source>
        <strain evidence="10">cv. Dabenzi</strain>
    </source>
</reference>
<dbReference type="InterPro" id="IPR042197">
    <property type="entry name" value="Apaf_helical"/>
</dbReference>
<evidence type="ECO:0000256" key="2">
    <source>
        <dbReference type="ARBA" id="ARBA00022614"/>
    </source>
</evidence>
<dbReference type="Gene3D" id="1.10.8.430">
    <property type="entry name" value="Helical domain of apoptotic protease-activating factors"/>
    <property type="match status" value="1"/>
</dbReference>
<dbReference type="Pfam" id="PF01582">
    <property type="entry name" value="TIR"/>
    <property type="match status" value="1"/>
</dbReference>
<sequence>MANKWRYDVFLSFRGEDTRKQFTDHLYHGLRDAGVNAFRDDNELPRGEDISSALIQAIRSSRISVIVFSENYANSRWCLEELAEIIDCRKNSGQMVLPIFYGVDPSDVRNQRGSYAKAFVRHEKRFLSEEGAVALARWREALTQAASLSGWDLNNVADGHEAKIVKKIVRRIWNELKHNHLHVAEHPVGLASRFEVLNERISSSSYDVRFVGICGIGGIGKTTLAKEAYNQFYHTFEGKSFLANVREKSGHPDGLLQLQEQLLCDIFKLKKIKLGNTHRGMNVIKQRLCSRRVLIVLDDLNHLDQLRTLAGDPEWFGPGSIIIMTTRHLDLLKEVGADLYMARGLDEEESLQLFSWHAFRNYHPKEEYLNLSEAIVNYSDGLPLALKVLGSFLRDKSLVKWEHTLDKLKRIPDNDIQAQLRISYDSLRDDTEKALFLDIACFFDGWYTKDVVKILNACGLFADIGITVLSERCLLKADVTLTMHDLVRDMGREIVREESSHSPGKRSRLWFYEDILSTLRDQKGTEEVKGIVYDSPASDELTVSAEAFVRMSGVRLLKLNGVNVCGNYGLISKELRWLHWDRFSLNCMPNDFYMLNLVILEMPHSNLREVWKDDRLLGNLKVLNLSHSYFLTRTPNFMKLPKLEELILNDCTELVEIHQSIGNLEGLLLVDLSKCKKLKRLPGSICRVGSLRILNISGCSKVGKLPADIGEMASLEKLLADRTAITQVPSSITRLQNLTELSLCGCKAANLTSIYSLIWLLVPTMTVPRSNNMLISSLDGLTSLQSLSLRDCNLSDGTIPVKIGSLPSLLNLDLSNNNFSHLPDSISHLPKLRKLLLEDCVMLKTLPKMPPRLYTLSTANCRRLERIISVSNIHTLELEDCPRLTEISGLDKLAVVDIRLQGCKSLSAKLRSFLLQNQFGNQRSQIWFPGSEIPGWFSYQRAGPSLTVRLPQTQFSKLKDPVTVCLVYEANREINAYPRFITLYINARTKNSHLSCTGCTYAYISATSEDHIWAYQETLVVGDEVSGEDIEIEVVTESAGGVRVKRVGIHLGKHIGLDNASWTLGNMEVGTSNQFPSEEMIQLETDITENGSHQAEPNSDGDICYAEEENGSGYGSSQEKRPPKRMRFENIEEDGWDEL</sequence>
<dbReference type="EC" id="3.2.2.6" evidence="1"/>
<evidence type="ECO:0000256" key="3">
    <source>
        <dbReference type="ARBA" id="ARBA00022737"/>
    </source>
</evidence>
<evidence type="ECO:0000313" key="11">
    <source>
        <dbReference type="Proteomes" id="UP000515151"/>
    </source>
</evidence>
<keyword evidence="4" id="KW-0378">Hydrolase</keyword>
<evidence type="ECO:0000256" key="1">
    <source>
        <dbReference type="ARBA" id="ARBA00011982"/>
    </source>
</evidence>
<reference evidence="12" key="4">
    <citation type="submission" date="2025-04" db="UniProtKB">
        <authorList>
            <consortium name="RefSeq"/>
        </authorList>
    </citation>
    <scope>IDENTIFICATION</scope>
    <source>
        <tissue evidence="12">Leaf</tissue>
    </source>
</reference>
<dbReference type="InterPro" id="IPR032675">
    <property type="entry name" value="LRR_dom_sf"/>
</dbReference>
<gene>
    <name evidence="12" type="primary">LOC116200245</name>
    <name evidence="9" type="ORF">CDL15_Pgr017539</name>
</gene>
<proteinExistence type="predicted"/>
<keyword evidence="2" id="KW-0433">Leucine-rich repeat</keyword>
<dbReference type="SMART" id="SM00255">
    <property type="entry name" value="TIR"/>
    <property type="match status" value="1"/>
</dbReference>
<dbReference type="Pfam" id="PF00560">
    <property type="entry name" value="LRR_1"/>
    <property type="match status" value="1"/>
</dbReference>
<dbReference type="Gene3D" id="3.40.50.10140">
    <property type="entry name" value="Toll/interleukin-1 receptor homology (TIR) domain"/>
    <property type="match status" value="1"/>
</dbReference>
<dbReference type="PROSITE" id="PS50104">
    <property type="entry name" value="TIR"/>
    <property type="match status" value="1"/>
</dbReference>
<dbReference type="GeneID" id="116200245"/>
<dbReference type="SUPFAM" id="SSF52200">
    <property type="entry name" value="Toll/Interleukin receptor TIR domain"/>
    <property type="match status" value="1"/>
</dbReference>
<dbReference type="RefSeq" id="XP_031386916.1">
    <property type="nucleotide sequence ID" value="XM_031531056.1"/>
</dbReference>
<dbReference type="InterPro" id="IPR001611">
    <property type="entry name" value="Leu-rich_rpt"/>
</dbReference>
<keyword evidence="5" id="KW-0520">NAD</keyword>
<evidence type="ECO:0000256" key="7">
    <source>
        <dbReference type="SAM" id="MobiDB-lite"/>
    </source>
</evidence>
<comment type="catalytic activity">
    <reaction evidence="6">
        <text>NAD(+) + H2O = ADP-D-ribose + nicotinamide + H(+)</text>
        <dbReference type="Rhea" id="RHEA:16301"/>
        <dbReference type="ChEBI" id="CHEBI:15377"/>
        <dbReference type="ChEBI" id="CHEBI:15378"/>
        <dbReference type="ChEBI" id="CHEBI:17154"/>
        <dbReference type="ChEBI" id="CHEBI:57540"/>
        <dbReference type="ChEBI" id="CHEBI:57967"/>
        <dbReference type="EC" id="3.2.2.6"/>
    </reaction>
    <physiologicalReaction direction="left-to-right" evidence="6">
        <dbReference type="Rhea" id="RHEA:16302"/>
    </physiologicalReaction>
</comment>
<dbReference type="Gene3D" id="3.40.50.300">
    <property type="entry name" value="P-loop containing nucleotide triphosphate hydrolases"/>
    <property type="match status" value="1"/>
</dbReference>
<evidence type="ECO:0000256" key="5">
    <source>
        <dbReference type="ARBA" id="ARBA00023027"/>
    </source>
</evidence>
<keyword evidence="11" id="KW-1185">Reference proteome</keyword>
<dbReference type="InterPro" id="IPR044974">
    <property type="entry name" value="Disease_R_plants"/>
</dbReference>
<dbReference type="GO" id="GO:0006952">
    <property type="term" value="P:defense response"/>
    <property type="evidence" value="ECO:0007669"/>
    <property type="project" value="InterPro"/>
</dbReference>
<dbReference type="GO" id="GO:0043531">
    <property type="term" value="F:ADP binding"/>
    <property type="evidence" value="ECO:0007669"/>
    <property type="project" value="InterPro"/>
</dbReference>
<reference evidence="9" key="2">
    <citation type="submission" date="2017-06" db="EMBL/GenBank/DDBJ databases">
        <title>The pomegranate genome and the genomics of punicalagin biosynthesis.</title>
        <authorList>
            <person name="Xu C."/>
        </authorList>
    </citation>
    <scope>NUCLEOTIDE SEQUENCE [LARGE SCALE GENOMIC DNA]</scope>
    <source>
        <tissue evidence="9">Fresh leaf</tissue>
    </source>
</reference>
<feature type="region of interest" description="Disordered" evidence="7">
    <location>
        <begin position="1091"/>
        <end position="1139"/>
    </location>
</feature>
<evidence type="ECO:0000256" key="6">
    <source>
        <dbReference type="ARBA" id="ARBA00047304"/>
    </source>
</evidence>
<dbReference type="FunFam" id="3.40.50.10140:FF:000007">
    <property type="entry name" value="Disease resistance protein (TIR-NBS-LRR class)"/>
    <property type="match status" value="1"/>
</dbReference>
<dbReference type="InterPro" id="IPR035897">
    <property type="entry name" value="Toll_tir_struct_dom_sf"/>
</dbReference>
<dbReference type="InterPro" id="IPR002182">
    <property type="entry name" value="NB-ARC"/>
</dbReference>
<feature type="domain" description="TIR" evidence="8">
    <location>
        <begin position="5"/>
        <end position="176"/>
    </location>
</feature>
<dbReference type="SUPFAM" id="SSF52540">
    <property type="entry name" value="P-loop containing nucleoside triphosphate hydrolases"/>
    <property type="match status" value="1"/>
</dbReference>
<evidence type="ECO:0000313" key="9">
    <source>
        <dbReference type="EMBL" id="OWM67971.1"/>
    </source>
</evidence>
<dbReference type="Pfam" id="PF20160">
    <property type="entry name" value="C-JID"/>
    <property type="match status" value="1"/>
</dbReference>
<dbReference type="InterPro" id="IPR027417">
    <property type="entry name" value="P-loop_NTPase"/>
</dbReference>
<dbReference type="PANTHER" id="PTHR11017">
    <property type="entry name" value="LEUCINE-RICH REPEAT-CONTAINING PROTEIN"/>
    <property type="match status" value="1"/>
</dbReference>
<evidence type="ECO:0000256" key="4">
    <source>
        <dbReference type="ARBA" id="ARBA00022801"/>
    </source>
</evidence>
<dbReference type="Pfam" id="PF00931">
    <property type="entry name" value="NB-ARC"/>
    <property type="match status" value="1"/>
</dbReference>
<dbReference type="Gene3D" id="3.80.10.10">
    <property type="entry name" value="Ribonuclease Inhibitor"/>
    <property type="match status" value="2"/>
</dbReference>
<protein>
    <recommendedName>
        <fullName evidence="1">ADP-ribosyl cyclase/cyclic ADP-ribose hydrolase</fullName>
        <ecNumber evidence="1">3.2.2.6</ecNumber>
    </recommendedName>
</protein>
<dbReference type="PANTHER" id="PTHR11017:SF575">
    <property type="entry name" value="ADP-RIBOSYL CYCLASE_CYCLIC ADP-RIBOSE HYDROLASE"/>
    <property type="match status" value="1"/>
</dbReference>
<dbReference type="GO" id="GO:0061809">
    <property type="term" value="F:NAD+ nucleosidase activity, cyclic ADP-ribose generating"/>
    <property type="evidence" value="ECO:0007669"/>
    <property type="project" value="UniProtKB-EC"/>
</dbReference>
<dbReference type="PROSITE" id="PS51450">
    <property type="entry name" value="LRR"/>
    <property type="match status" value="1"/>
</dbReference>
<dbReference type="EMBL" id="MTKT01005369">
    <property type="protein sequence ID" value="OWM67971.1"/>
    <property type="molecule type" value="Genomic_DNA"/>
</dbReference>
<organism evidence="9 10">
    <name type="scientific">Punica granatum</name>
    <name type="common">Pomegranate</name>
    <dbReference type="NCBI Taxonomy" id="22663"/>
    <lineage>
        <taxon>Eukaryota</taxon>
        <taxon>Viridiplantae</taxon>
        <taxon>Streptophyta</taxon>
        <taxon>Embryophyta</taxon>
        <taxon>Tracheophyta</taxon>
        <taxon>Spermatophyta</taxon>
        <taxon>Magnoliopsida</taxon>
        <taxon>eudicotyledons</taxon>
        <taxon>Gunneridae</taxon>
        <taxon>Pentapetalae</taxon>
        <taxon>rosids</taxon>
        <taxon>malvids</taxon>
        <taxon>Myrtales</taxon>
        <taxon>Lythraceae</taxon>
        <taxon>Punica</taxon>
    </lineage>
</organism>